<name>A0A6H5HCQ3_9HEMI</name>
<sequence length="255" mass="29062">MQILKLTQNKSKQNYRNLKNIHIFCKLLPHAEFESIPKQKSSIISLLAITLPVSWIRRTATDYHLLTVGLITYAGDDRYVTIHPFNSYEWSLQIRLVQLRDAGVYECQVTKHPPISILVELKVVEARAEILGPPEKFVKLGSSVELLCEIQDSPEVPQFIFWYHNDRMVNYDKNRGLNITFDLANKKSSLKIVKATRDHSGNYSCVAGNAYPASAFVHILNDENPAAMQTGCSERKRTRLATFITQIIFLVVSNL</sequence>
<dbReference type="InterPro" id="IPR037448">
    <property type="entry name" value="Zig-8"/>
</dbReference>
<dbReference type="EMBL" id="CADCXU010027048">
    <property type="protein sequence ID" value="CAB0013924.1"/>
    <property type="molecule type" value="Genomic_DNA"/>
</dbReference>
<dbReference type="OrthoDB" id="5359219at2759"/>
<dbReference type="SMART" id="SM00408">
    <property type="entry name" value="IGc2"/>
    <property type="match status" value="1"/>
</dbReference>
<dbReference type="SMART" id="SM00409">
    <property type="entry name" value="IG"/>
    <property type="match status" value="2"/>
</dbReference>
<dbReference type="AlphaFoldDB" id="A0A6H5HCQ3"/>
<keyword evidence="3" id="KW-1185">Reference proteome</keyword>
<proteinExistence type="predicted"/>
<dbReference type="Gene3D" id="2.60.40.10">
    <property type="entry name" value="Immunoglobulins"/>
    <property type="match status" value="2"/>
</dbReference>
<protein>
    <recommendedName>
        <fullName evidence="1">Ig-like domain-containing protein</fullName>
    </recommendedName>
</protein>
<dbReference type="GO" id="GO:0032589">
    <property type="term" value="C:neuron projection membrane"/>
    <property type="evidence" value="ECO:0007669"/>
    <property type="project" value="TreeGrafter"/>
</dbReference>
<evidence type="ECO:0000313" key="3">
    <source>
        <dbReference type="Proteomes" id="UP000479000"/>
    </source>
</evidence>
<dbReference type="SUPFAM" id="SSF48726">
    <property type="entry name" value="Immunoglobulin"/>
    <property type="match status" value="2"/>
</dbReference>
<dbReference type="PANTHER" id="PTHR23279:SF37">
    <property type="entry name" value="DEFECTIVE PROBOSCIS EXTENSION RESPONSE 13, ISOFORM B"/>
    <property type="match status" value="1"/>
</dbReference>
<dbReference type="InterPro" id="IPR003599">
    <property type="entry name" value="Ig_sub"/>
</dbReference>
<evidence type="ECO:0000259" key="1">
    <source>
        <dbReference type="PROSITE" id="PS50835"/>
    </source>
</evidence>
<accession>A0A6H5HCQ3</accession>
<feature type="domain" description="Ig-like" evidence="1">
    <location>
        <begin position="113"/>
        <end position="218"/>
    </location>
</feature>
<dbReference type="InterPro" id="IPR003598">
    <property type="entry name" value="Ig_sub2"/>
</dbReference>
<gene>
    <name evidence="2" type="ORF">NTEN_LOCUS18468</name>
</gene>
<evidence type="ECO:0000313" key="2">
    <source>
        <dbReference type="EMBL" id="CAB0013924.1"/>
    </source>
</evidence>
<dbReference type="Proteomes" id="UP000479000">
    <property type="component" value="Unassembled WGS sequence"/>
</dbReference>
<organism evidence="2 3">
    <name type="scientific">Nesidiocoris tenuis</name>
    <dbReference type="NCBI Taxonomy" id="355587"/>
    <lineage>
        <taxon>Eukaryota</taxon>
        <taxon>Metazoa</taxon>
        <taxon>Ecdysozoa</taxon>
        <taxon>Arthropoda</taxon>
        <taxon>Hexapoda</taxon>
        <taxon>Insecta</taxon>
        <taxon>Pterygota</taxon>
        <taxon>Neoptera</taxon>
        <taxon>Paraneoptera</taxon>
        <taxon>Hemiptera</taxon>
        <taxon>Heteroptera</taxon>
        <taxon>Panheteroptera</taxon>
        <taxon>Cimicomorpha</taxon>
        <taxon>Miridae</taxon>
        <taxon>Dicyphina</taxon>
        <taxon>Nesidiocoris</taxon>
    </lineage>
</organism>
<dbReference type="PROSITE" id="PS50835">
    <property type="entry name" value="IG_LIKE"/>
    <property type="match status" value="1"/>
</dbReference>
<dbReference type="Pfam" id="PF13927">
    <property type="entry name" value="Ig_3"/>
    <property type="match status" value="1"/>
</dbReference>
<dbReference type="CDD" id="cd00096">
    <property type="entry name" value="Ig"/>
    <property type="match status" value="1"/>
</dbReference>
<dbReference type="GO" id="GO:0050808">
    <property type="term" value="P:synapse organization"/>
    <property type="evidence" value="ECO:0007669"/>
    <property type="project" value="TreeGrafter"/>
</dbReference>
<dbReference type="PANTHER" id="PTHR23279">
    <property type="entry name" value="DEFECTIVE PROBOSCIS EXTENSION RESPONSE DPR -RELATED"/>
    <property type="match status" value="1"/>
</dbReference>
<dbReference type="InterPro" id="IPR013783">
    <property type="entry name" value="Ig-like_fold"/>
</dbReference>
<dbReference type="InterPro" id="IPR007110">
    <property type="entry name" value="Ig-like_dom"/>
</dbReference>
<dbReference type="InterPro" id="IPR036179">
    <property type="entry name" value="Ig-like_dom_sf"/>
</dbReference>
<reference evidence="2 3" key="1">
    <citation type="submission" date="2020-02" db="EMBL/GenBank/DDBJ databases">
        <authorList>
            <person name="Ferguson B K."/>
        </authorList>
    </citation>
    <scope>NUCLEOTIDE SEQUENCE [LARGE SCALE GENOMIC DNA]</scope>
</reference>